<dbReference type="GO" id="GO:0008168">
    <property type="term" value="F:methyltransferase activity"/>
    <property type="evidence" value="ECO:0007669"/>
    <property type="project" value="UniProtKB-KW"/>
</dbReference>
<sequence length="404" mass="45027">MPIAFDSHDYWQKRFEHEETFEWLMSWDVLESHLEDLGILVPKGVGRSTQRVLNLGCGNSTLPLDLYHAGYRHVLSVDFVKEVVDRMRERCQRAIGWKEGGQGVEEEDNDDDEEKEEEDEKGMVGEKEVKSKASGEVDQEAPPRPQKGDKNDHARISRVGIDAAATPTPTTTTITTVSTIEAEAEEATPSRPYDALGSHGSTLSSASPSLAPAQDGVHPEDTFTKHQPQVLSTTATTTTTTTTSSSALTTTLKQHPQQPKQTQESQHECPLEFREMDCLDLTSLAPNTFDLILDKSTSDAIACGDDDESTKLRTLCRQVARVTKPGGVWCVVSYSQYRQYDFEDDDGGRGEGGKLWTTERIEPIKVEAPSRRVGDKDKTQAVVHQPDIYQYLYVNRRRVVALTQ</sequence>
<evidence type="ECO:0000256" key="3">
    <source>
        <dbReference type="ARBA" id="ARBA00022679"/>
    </source>
</evidence>
<accession>A0A9P6PUH0</accession>
<comment type="similarity">
    <text evidence="1">Belongs to the methyltransferase superfamily.</text>
</comment>
<evidence type="ECO:0000313" key="6">
    <source>
        <dbReference type="Proteomes" id="UP000807716"/>
    </source>
</evidence>
<keyword evidence="3" id="KW-0808">Transferase</keyword>
<keyword evidence="6" id="KW-1185">Reference proteome</keyword>
<protein>
    <submittedName>
        <fullName evidence="5">Endothelin-converting enzyme 2</fullName>
    </submittedName>
</protein>
<dbReference type="CDD" id="cd02440">
    <property type="entry name" value="AdoMet_MTases"/>
    <property type="match status" value="1"/>
</dbReference>
<evidence type="ECO:0000256" key="1">
    <source>
        <dbReference type="ARBA" id="ARBA00008361"/>
    </source>
</evidence>
<evidence type="ECO:0000256" key="2">
    <source>
        <dbReference type="ARBA" id="ARBA00022603"/>
    </source>
</evidence>
<dbReference type="EMBL" id="JAAAJB010000550">
    <property type="protein sequence ID" value="KAG0253919.1"/>
    <property type="molecule type" value="Genomic_DNA"/>
</dbReference>
<feature type="compositionally biased region" description="Low complexity" evidence="4">
    <location>
        <begin position="231"/>
        <end position="252"/>
    </location>
</feature>
<dbReference type="PANTHER" id="PTHR12176:SF84">
    <property type="entry name" value="METHYLTRANSFERASE DOMAIN-CONTAINING PROTEIN"/>
    <property type="match status" value="1"/>
</dbReference>
<gene>
    <name evidence="5" type="primary">ECE2_3</name>
    <name evidence="5" type="ORF">DFQ27_007152</name>
</gene>
<organism evidence="5 6">
    <name type="scientific">Actinomortierella ambigua</name>
    <dbReference type="NCBI Taxonomy" id="1343610"/>
    <lineage>
        <taxon>Eukaryota</taxon>
        <taxon>Fungi</taxon>
        <taxon>Fungi incertae sedis</taxon>
        <taxon>Mucoromycota</taxon>
        <taxon>Mortierellomycotina</taxon>
        <taxon>Mortierellomycetes</taxon>
        <taxon>Mortierellales</taxon>
        <taxon>Mortierellaceae</taxon>
        <taxon>Actinomortierella</taxon>
    </lineage>
</organism>
<dbReference type="GO" id="GO:0032259">
    <property type="term" value="P:methylation"/>
    <property type="evidence" value="ECO:0007669"/>
    <property type="project" value="UniProtKB-KW"/>
</dbReference>
<feature type="compositionally biased region" description="Polar residues" evidence="4">
    <location>
        <begin position="253"/>
        <end position="264"/>
    </location>
</feature>
<feature type="compositionally biased region" description="Acidic residues" evidence="4">
    <location>
        <begin position="104"/>
        <end position="120"/>
    </location>
</feature>
<feature type="compositionally biased region" description="Basic and acidic residues" evidence="4">
    <location>
        <begin position="121"/>
        <end position="135"/>
    </location>
</feature>
<feature type="region of interest" description="Disordered" evidence="4">
    <location>
        <begin position="183"/>
        <end position="267"/>
    </location>
</feature>
<dbReference type="InterPro" id="IPR051419">
    <property type="entry name" value="Lys/N-term_MeTrsfase_sf"/>
</dbReference>
<comment type="caution">
    <text evidence="5">The sequence shown here is derived from an EMBL/GenBank/DDBJ whole genome shotgun (WGS) entry which is preliminary data.</text>
</comment>
<dbReference type="OrthoDB" id="411785at2759"/>
<dbReference type="AlphaFoldDB" id="A0A9P6PUH0"/>
<dbReference type="Proteomes" id="UP000807716">
    <property type="component" value="Unassembled WGS sequence"/>
</dbReference>
<dbReference type="InterPro" id="IPR029063">
    <property type="entry name" value="SAM-dependent_MTases_sf"/>
</dbReference>
<dbReference type="Gene3D" id="3.40.50.150">
    <property type="entry name" value="Vaccinia Virus protein VP39"/>
    <property type="match status" value="2"/>
</dbReference>
<name>A0A9P6PUH0_9FUNG</name>
<evidence type="ECO:0000313" key="5">
    <source>
        <dbReference type="EMBL" id="KAG0253919.1"/>
    </source>
</evidence>
<reference evidence="5" key="1">
    <citation type="journal article" date="2020" name="Fungal Divers.">
        <title>Resolving the Mortierellaceae phylogeny through synthesis of multi-gene phylogenetics and phylogenomics.</title>
        <authorList>
            <person name="Vandepol N."/>
            <person name="Liber J."/>
            <person name="Desiro A."/>
            <person name="Na H."/>
            <person name="Kennedy M."/>
            <person name="Barry K."/>
            <person name="Grigoriev I.V."/>
            <person name="Miller A.N."/>
            <person name="O'Donnell K."/>
            <person name="Stajich J.E."/>
            <person name="Bonito G."/>
        </authorList>
    </citation>
    <scope>NUCLEOTIDE SEQUENCE</scope>
    <source>
        <strain evidence="5">BC1065</strain>
    </source>
</reference>
<feature type="region of interest" description="Disordered" evidence="4">
    <location>
        <begin position="98"/>
        <end position="153"/>
    </location>
</feature>
<proteinExistence type="inferred from homology"/>
<dbReference type="SUPFAM" id="SSF53335">
    <property type="entry name" value="S-adenosyl-L-methionine-dependent methyltransferases"/>
    <property type="match status" value="1"/>
</dbReference>
<keyword evidence="2" id="KW-0489">Methyltransferase</keyword>
<feature type="compositionally biased region" description="Low complexity" evidence="4">
    <location>
        <begin position="183"/>
        <end position="213"/>
    </location>
</feature>
<evidence type="ECO:0000256" key="4">
    <source>
        <dbReference type="SAM" id="MobiDB-lite"/>
    </source>
</evidence>
<dbReference type="PANTHER" id="PTHR12176">
    <property type="entry name" value="SAM-DEPENDENT METHYLTRANSFERASE SUPERFAMILY PROTEIN"/>
    <property type="match status" value="1"/>
</dbReference>